<sequence>MASGDTAPSLLPPPPRVLLPWAVQATTSKAVSSRLDWIRARERQRQRDTRPQPNVSVQPPKLRIPPTVHYLPHGEPALVDILHSSCPPLRWSSQPASPACNTISGPPWCARLQAYNTSPARTRQLPCRTPKAKAHRWPVASGVRSPDMAMICTLAIWTSSARPPSCSTIPSAPRSNPQASLRQDKPVRGTEGPTGTLALLAWGTLS</sequence>
<feature type="region of interest" description="Disordered" evidence="1">
    <location>
        <begin position="41"/>
        <end position="63"/>
    </location>
</feature>
<dbReference type="EMBL" id="MAVT02000153">
    <property type="protein sequence ID" value="POS78884.1"/>
    <property type="molecule type" value="Genomic_DNA"/>
</dbReference>
<comment type="caution">
    <text evidence="2">The sequence shown here is derived from an EMBL/GenBank/DDBJ whole genome shotgun (WGS) entry which is preliminary data.</text>
</comment>
<evidence type="ECO:0000313" key="2">
    <source>
        <dbReference type="EMBL" id="POS78884.1"/>
    </source>
</evidence>
<feature type="compositionally biased region" description="Polar residues" evidence="1">
    <location>
        <begin position="161"/>
        <end position="181"/>
    </location>
</feature>
<name>A0A2P5I8N7_DIAHE</name>
<evidence type="ECO:0000256" key="1">
    <source>
        <dbReference type="SAM" id="MobiDB-lite"/>
    </source>
</evidence>
<accession>A0A2P5I8N7</accession>
<dbReference type="InParanoid" id="A0A2P5I8N7"/>
<keyword evidence="3" id="KW-1185">Reference proteome</keyword>
<organism evidence="2 3">
    <name type="scientific">Diaporthe helianthi</name>
    <dbReference type="NCBI Taxonomy" id="158607"/>
    <lineage>
        <taxon>Eukaryota</taxon>
        <taxon>Fungi</taxon>
        <taxon>Dikarya</taxon>
        <taxon>Ascomycota</taxon>
        <taxon>Pezizomycotina</taxon>
        <taxon>Sordariomycetes</taxon>
        <taxon>Sordariomycetidae</taxon>
        <taxon>Diaporthales</taxon>
        <taxon>Diaporthaceae</taxon>
        <taxon>Diaporthe</taxon>
    </lineage>
</organism>
<dbReference type="Proteomes" id="UP000094444">
    <property type="component" value="Unassembled WGS sequence"/>
</dbReference>
<reference evidence="2" key="1">
    <citation type="submission" date="2017-09" db="EMBL/GenBank/DDBJ databases">
        <title>Polyketide synthases of a Diaporthe helianthi virulent isolate.</title>
        <authorList>
            <person name="Baroncelli R."/>
        </authorList>
    </citation>
    <scope>NUCLEOTIDE SEQUENCE [LARGE SCALE GENOMIC DNA]</scope>
    <source>
        <strain evidence="2">7/96</strain>
    </source>
</reference>
<protein>
    <submittedName>
        <fullName evidence="2">Uncharacterized protein</fullName>
    </submittedName>
</protein>
<evidence type="ECO:0000313" key="3">
    <source>
        <dbReference type="Proteomes" id="UP000094444"/>
    </source>
</evidence>
<dbReference type="AlphaFoldDB" id="A0A2P5I8N7"/>
<gene>
    <name evidence="2" type="ORF">DHEL01_v202730</name>
</gene>
<feature type="compositionally biased region" description="Basic and acidic residues" evidence="1">
    <location>
        <begin position="41"/>
        <end position="50"/>
    </location>
</feature>
<feature type="region of interest" description="Disordered" evidence="1">
    <location>
        <begin position="161"/>
        <end position="195"/>
    </location>
</feature>
<proteinExistence type="predicted"/>